<proteinExistence type="predicted"/>
<dbReference type="EMBL" id="BAABJZ010000102">
    <property type="protein sequence ID" value="GAA4899580.1"/>
    <property type="molecule type" value="Genomic_DNA"/>
</dbReference>
<accession>A0ABP9FD10</accession>
<protein>
    <submittedName>
        <fullName evidence="1">Uncharacterized protein</fullName>
    </submittedName>
</protein>
<reference evidence="2" key="1">
    <citation type="journal article" date="2019" name="Int. J. Syst. Evol. Microbiol.">
        <title>The Global Catalogue of Microorganisms (GCM) 10K type strain sequencing project: providing services to taxonomists for standard genome sequencing and annotation.</title>
        <authorList>
            <consortium name="The Broad Institute Genomics Platform"/>
            <consortium name="The Broad Institute Genome Sequencing Center for Infectious Disease"/>
            <person name="Wu L."/>
            <person name="Ma J."/>
        </authorList>
    </citation>
    <scope>NUCLEOTIDE SEQUENCE [LARGE SCALE GENOMIC DNA]</scope>
    <source>
        <strain evidence="2">JCM 18401</strain>
    </source>
</reference>
<name>A0ABP9FD10_9GAMM</name>
<dbReference type="Proteomes" id="UP001499988">
    <property type="component" value="Unassembled WGS sequence"/>
</dbReference>
<keyword evidence="2" id="KW-1185">Reference proteome</keyword>
<comment type="caution">
    <text evidence="1">The sequence shown here is derived from an EMBL/GenBank/DDBJ whole genome shotgun (WGS) entry which is preliminary data.</text>
</comment>
<gene>
    <name evidence="1" type="ORF">GCM10023333_36520</name>
</gene>
<evidence type="ECO:0000313" key="2">
    <source>
        <dbReference type="Proteomes" id="UP001499988"/>
    </source>
</evidence>
<organism evidence="1 2">
    <name type="scientific">Ferrimonas pelagia</name>
    <dbReference type="NCBI Taxonomy" id="1177826"/>
    <lineage>
        <taxon>Bacteria</taxon>
        <taxon>Pseudomonadati</taxon>
        <taxon>Pseudomonadota</taxon>
        <taxon>Gammaproteobacteria</taxon>
        <taxon>Alteromonadales</taxon>
        <taxon>Ferrimonadaceae</taxon>
        <taxon>Ferrimonas</taxon>
    </lineage>
</organism>
<sequence length="67" mass="7599">MAQLNSWGSLRVRDIEMPFYSMIVPKTGAECRWVRADRELGGVIFESGWPLLLWENGDSKRVGPSTT</sequence>
<evidence type="ECO:0000313" key="1">
    <source>
        <dbReference type="EMBL" id="GAA4899580.1"/>
    </source>
</evidence>